<evidence type="ECO:0000256" key="1">
    <source>
        <dbReference type="SAM" id="MobiDB-lite"/>
    </source>
</evidence>
<evidence type="ECO:0008006" key="5">
    <source>
        <dbReference type="Google" id="ProtNLM"/>
    </source>
</evidence>
<feature type="transmembrane region" description="Helical" evidence="2">
    <location>
        <begin position="6"/>
        <end position="30"/>
    </location>
</feature>
<keyword evidence="2" id="KW-1133">Transmembrane helix</keyword>
<feature type="region of interest" description="Disordered" evidence="1">
    <location>
        <begin position="155"/>
        <end position="189"/>
    </location>
</feature>
<accession>A0ABN9T260</accession>
<feature type="region of interest" description="Disordered" evidence="1">
    <location>
        <begin position="931"/>
        <end position="955"/>
    </location>
</feature>
<feature type="transmembrane region" description="Helical" evidence="2">
    <location>
        <begin position="42"/>
        <end position="60"/>
    </location>
</feature>
<evidence type="ECO:0000313" key="3">
    <source>
        <dbReference type="EMBL" id="CAK0838650.1"/>
    </source>
</evidence>
<organism evidence="3 4">
    <name type="scientific">Prorocentrum cordatum</name>
    <dbReference type="NCBI Taxonomy" id="2364126"/>
    <lineage>
        <taxon>Eukaryota</taxon>
        <taxon>Sar</taxon>
        <taxon>Alveolata</taxon>
        <taxon>Dinophyceae</taxon>
        <taxon>Prorocentrales</taxon>
        <taxon>Prorocentraceae</taxon>
        <taxon>Prorocentrum</taxon>
    </lineage>
</organism>
<proteinExistence type="predicted"/>
<protein>
    <recommendedName>
        <fullName evidence="5">E3 ubiquitin-protein ligase</fullName>
    </recommendedName>
</protein>
<keyword evidence="2" id="KW-0472">Membrane</keyword>
<reference evidence="3" key="1">
    <citation type="submission" date="2023-10" db="EMBL/GenBank/DDBJ databases">
        <authorList>
            <person name="Chen Y."/>
            <person name="Shah S."/>
            <person name="Dougan E. K."/>
            <person name="Thang M."/>
            <person name="Chan C."/>
        </authorList>
    </citation>
    <scope>NUCLEOTIDE SEQUENCE [LARGE SCALE GENOMIC DNA]</scope>
</reference>
<feature type="compositionally biased region" description="Low complexity" evidence="1">
    <location>
        <begin position="880"/>
        <end position="910"/>
    </location>
</feature>
<evidence type="ECO:0000256" key="2">
    <source>
        <dbReference type="SAM" id="Phobius"/>
    </source>
</evidence>
<dbReference type="Proteomes" id="UP001189429">
    <property type="component" value="Unassembled WGS sequence"/>
</dbReference>
<dbReference type="EMBL" id="CAUYUJ010014238">
    <property type="protein sequence ID" value="CAK0838650.1"/>
    <property type="molecule type" value="Genomic_DNA"/>
</dbReference>
<gene>
    <name evidence="3" type="ORF">PCOR1329_LOCUS34550</name>
</gene>
<feature type="region of interest" description="Disordered" evidence="1">
    <location>
        <begin position="649"/>
        <end position="682"/>
    </location>
</feature>
<feature type="compositionally biased region" description="Low complexity" evidence="1">
    <location>
        <begin position="946"/>
        <end position="955"/>
    </location>
</feature>
<name>A0ABN9T260_9DINO</name>
<feature type="region of interest" description="Disordered" evidence="1">
    <location>
        <begin position="870"/>
        <end position="919"/>
    </location>
</feature>
<feature type="region of interest" description="Disordered" evidence="1">
    <location>
        <begin position="317"/>
        <end position="358"/>
    </location>
</feature>
<comment type="caution">
    <text evidence="3">The sequence shown here is derived from an EMBL/GenBank/DDBJ whole genome shotgun (WGS) entry which is preliminary data.</text>
</comment>
<evidence type="ECO:0000313" key="4">
    <source>
        <dbReference type="Proteomes" id="UP001189429"/>
    </source>
</evidence>
<sequence length="955" mass="98445">MAANWMITFCAISSGAPCFSSMLIIMICFLDSVYCSLKIHFPSLYFLTSISFFSFGSPGSRASIFFQPQLLNLAHTAPSSNARRASLNSAAHGFPVARSFLDHAPSLFSSQPISYVGLICSGSAATAPAATPVPGCSCNVDPVAVGGVEVAGAGGGEQRGTRALSQGAPLGALPPGTPGRSRPSQPSDVPVCIRQRQAETRAASCLPGVGEAKLGARAEGQSRLSSCLSALGAPGFLLQLRLLPPRVVRAVLLASGGPRDRTAFQAAGLGGGSAWLSQLGAGRLARSATGDVEGLTLTAQELLLTCLVHFAQGKPPAAKPAVSIGGGGSSSGSSAQPNRAGDGTQGTDGVGGGALGLPSGAEAGWDRRIAPHRRGLTLRPGVAFASAVRRDPRAPAAPGPPERPAGASTGMSTIMMGSSTSGSGRAPRAPGSLSPAFERLLLAHLKAYLKHDTYELAYAHEPQATRFLLHLLHEFLIAPEPVEQVLPAGYAGSVGLQPGQPDPESIRWRAQPMPLYAARLVALHVLANPALRHECEEVGSPGATALGSHASRFTREVSLLGQPLIDFVTDLLRASQSRKQFSLEAMTSLTRLWLVLLQPWKAKRLLGWYHSVRSPEPKLEPPAPLAPAGTAARARGQVDVALLGLEPETASGGAEAPPPPLPEGYAAAPARRDRAGAGAAPTADSVVVVPGDGDARSWRSYVVSFHGAYCLLEAFLAAPLHMDLCLALARHRAATAAPASAAAAAQSLAAQSLAAVQAPLGAGPGDAARGAQLLRQKHVVAALKALGQARWRIMFHGPPVVPGPGRAERRRRRRSSAPGRPALLGRRGSQCEICAGRRPRVGGAARRRRRPRAPAPVGWDLQAAPAVAEMERRAEVPGPRGASRGSPAVRARGAGRAGRPSRGGLAAPRRCSGPGAGRSDALVAGAVRRLGVAAPATGRRGRGHAARGLLGRSGH</sequence>
<feature type="compositionally biased region" description="Gly residues" evidence="1">
    <location>
        <begin position="343"/>
        <end position="355"/>
    </location>
</feature>
<keyword evidence="4" id="KW-1185">Reference proteome</keyword>
<keyword evidence="2" id="KW-0812">Transmembrane</keyword>
<feature type="region of interest" description="Disordered" evidence="1">
    <location>
        <begin position="799"/>
        <end position="825"/>
    </location>
</feature>
<feature type="region of interest" description="Disordered" evidence="1">
    <location>
        <begin position="388"/>
        <end position="412"/>
    </location>
</feature>